<sequence length="134" mass="14817">IIYRLFFLSIEPLSALVGAYSTYFHPNSSLPSLPSPPSPLPPHTTITLSQLANMYLFFALNEALVLRATADMRVWRTLLCILLLADFGHLWAMKSLGASVYWDLRGWGVWECANLGVVYGGAMLRIAFLVGVGL</sequence>
<evidence type="ECO:0000313" key="3">
    <source>
        <dbReference type="EMBL" id="PSS16840.1"/>
    </source>
</evidence>
<dbReference type="AlphaFoldDB" id="A0A2T3B0A9"/>
<evidence type="ECO:0000256" key="1">
    <source>
        <dbReference type="SAM" id="Phobius"/>
    </source>
</evidence>
<dbReference type="PANTHER" id="PTHR37019:SF1">
    <property type="entry name" value="EXPERA DOMAIN-CONTAINING PROTEIN"/>
    <property type="match status" value="1"/>
</dbReference>
<feature type="non-terminal residue" evidence="3">
    <location>
        <position position="1"/>
    </location>
</feature>
<keyword evidence="1" id="KW-1133">Transmembrane helix</keyword>
<feature type="transmembrane region" description="Helical" evidence="1">
    <location>
        <begin position="113"/>
        <end position="132"/>
    </location>
</feature>
<dbReference type="Pfam" id="PF24803">
    <property type="entry name" value="DUF7704"/>
    <property type="match status" value="1"/>
</dbReference>
<proteinExistence type="predicted"/>
<organism evidence="3 4">
    <name type="scientific">Amorphotheca resinae ATCC 22711</name>
    <dbReference type="NCBI Taxonomy" id="857342"/>
    <lineage>
        <taxon>Eukaryota</taxon>
        <taxon>Fungi</taxon>
        <taxon>Dikarya</taxon>
        <taxon>Ascomycota</taxon>
        <taxon>Pezizomycotina</taxon>
        <taxon>Leotiomycetes</taxon>
        <taxon>Helotiales</taxon>
        <taxon>Amorphothecaceae</taxon>
        <taxon>Amorphotheca</taxon>
    </lineage>
</organism>
<accession>A0A2T3B0A9</accession>
<dbReference type="EMBL" id="KZ679012">
    <property type="protein sequence ID" value="PSS16840.1"/>
    <property type="molecule type" value="Genomic_DNA"/>
</dbReference>
<dbReference type="GeneID" id="36577644"/>
<feature type="transmembrane region" description="Helical" evidence="1">
    <location>
        <begin position="5"/>
        <end position="25"/>
    </location>
</feature>
<feature type="domain" description="DUF7704" evidence="2">
    <location>
        <begin position="2"/>
        <end position="132"/>
    </location>
</feature>
<dbReference type="InterPro" id="IPR056121">
    <property type="entry name" value="DUF7704"/>
</dbReference>
<keyword evidence="1" id="KW-0472">Membrane</keyword>
<dbReference type="RefSeq" id="XP_024720348.1">
    <property type="nucleotide sequence ID" value="XM_024869563.1"/>
</dbReference>
<dbReference type="OrthoDB" id="5313995at2759"/>
<feature type="non-terminal residue" evidence="3">
    <location>
        <position position="134"/>
    </location>
</feature>
<evidence type="ECO:0000313" key="4">
    <source>
        <dbReference type="Proteomes" id="UP000241818"/>
    </source>
</evidence>
<reference evidence="3 4" key="1">
    <citation type="journal article" date="2018" name="New Phytol.">
        <title>Comparative genomics and transcriptomics depict ericoid mycorrhizal fungi as versatile saprotrophs and plant mutualists.</title>
        <authorList>
            <person name="Martino E."/>
            <person name="Morin E."/>
            <person name="Grelet G.A."/>
            <person name="Kuo A."/>
            <person name="Kohler A."/>
            <person name="Daghino S."/>
            <person name="Barry K.W."/>
            <person name="Cichocki N."/>
            <person name="Clum A."/>
            <person name="Dockter R.B."/>
            <person name="Hainaut M."/>
            <person name="Kuo R.C."/>
            <person name="LaButti K."/>
            <person name="Lindahl B.D."/>
            <person name="Lindquist E.A."/>
            <person name="Lipzen A."/>
            <person name="Khouja H.R."/>
            <person name="Magnuson J."/>
            <person name="Murat C."/>
            <person name="Ohm R.A."/>
            <person name="Singer S.W."/>
            <person name="Spatafora J.W."/>
            <person name="Wang M."/>
            <person name="Veneault-Fourrey C."/>
            <person name="Henrissat B."/>
            <person name="Grigoriev I.V."/>
            <person name="Martin F.M."/>
            <person name="Perotto S."/>
        </authorList>
    </citation>
    <scope>NUCLEOTIDE SEQUENCE [LARGE SCALE GENOMIC DNA]</scope>
    <source>
        <strain evidence="3 4">ATCC 22711</strain>
    </source>
</reference>
<keyword evidence="4" id="KW-1185">Reference proteome</keyword>
<keyword evidence="1" id="KW-0812">Transmembrane</keyword>
<feature type="transmembrane region" description="Helical" evidence="1">
    <location>
        <begin position="73"/>
        <end position="93"/>
    </location>
</feature>
<protein>
    <recommendedName>
        <fullName evidence="2">DUF7704 domain-containing protein</fullName>
    </recommendedName>
</protein>
<dbReference type="Proteomes" id="UP000241818">
    <property type="component" value="Unassembled WGS sequence"/>
</dbReference>
<dbReference type="PANTHER" id="PTHR37019">
    <property type="entry name" value="CHROMOSOME 1, WHOLE GENOME SHOTGUN SEQUENCE"/>
    <property type="match status" value="1"/>
</dbReference>
<name>A0A2T3B0A9_AMORE</name>
<feature type="transmembrane region" description="Helical" evidence="1">
    <location>
        <begin position="45"/>
        <end position="66"/>
    </location>
</feature>
<evidence type="ECO:0000259" key="2">
    <source>
        <dbReference type="Pfam" id="PF24803"/>
    </source>
</evidence>
<dbReference type="InParanoid" id="A0A2T3B0A9"/>
<gene>
    <name evidence="3" type="ORF">M430DRAFT_76622</name>
</gene>